<reference evidence="1 2" key="1">
    <citation type="journal article" date="2021" name="Nat. Commun.">
        <title>Genetic determinants of endophytism in the Arabidopsis root mycobiome.</title>
        <authorList>
            <person name="Mesny F."/>
            <person name="Miyauchi S."/>
            <person name="Thiergart T."/>
            <person name="Pickel B."/>
            <person name="Atanasova L."/>
            <person name="Karlsson M."/>
            <person name="Huettel B."/>
            <person name="Barry K.W."/>
            <person name="Haridas S."/>
            <person name="Chen C."/>
            <person name="Bauer D."/>
            <person name="Andreopoulos W."/>
            <person name="Pangilinan J."/>
            <person name="LaButti K."/>
            <person name="Riley R."/>
            <person name="Lipzen A."/>
            <person name="Clum A."/>
            <person name="Drula E."/>
            <person name="Henrissat B."/>
            <person name="Kohler A."/>
            <person name="Grigoriev I.V."/>
            <person name="Martin F.M."/>
            <person name="Hacquard S."/>
        </authorList>
    </citation>
    <scope>NUCLEOTIDE SEQUENCE [LARGE SCALE GENOMIC DNA]</scope>
    <source>
        <strain evidence="1 2">MPI-CAGE-CH-0241</strain>
    </source>
</reference>
<feature type="non-terminal residue" evidence="1">
    <location>
        <position position="1"/>
    </location>
</feature>
<keyword evidence="2" id="KW-1185">Reference proteome</keyword>
<feature type="non-terminal residue" evidence="1">
    <location>
        <position position="334"/>
    </location>
</feature>
<dbReference type="EMBL" id="JAGPYM010000072">
    <property type="protein sequence ID" value="KAH6869421.1"/>
    <property type="molecule type" value="Genomic_DNA"/>
</dbReference>
<dbReference type="AlphaFoldDB" id="A0A9P9AJQ1"/>
<proteinExistence type="predicted"/>
<comment type="caution">
    <text evidence="1">The sequence shown here is derived from an EMBL/GenBank/DDBJ whole genome shotgun (WGS) entry which is preliminary data.</text>
</comment>
<protein>
    <submittedName>
        <fullName evidence="1">Uncharacterized protein</fullName>
    </submittedName>
</protein>
<accession>A0A9P9AJQ1</accession>
<evidence type="ECO:0000313" key="2">
    <source>
        <dbReference type="Proteomes" id="UP000777438"/>
    </source>
</evidence>
<organism evidence="1 2">
    <name type="scientific">Thelonectria olida</name>
    <dbReference type="NCBI Taxonomy" id="1576542"/>
    <lineage>
        <taxon>Eukaryota</taxon>
        <taxon>Fungi</taxon>
        <taxon>Dikarya</taxon>
        <taxon>Ascomycota</taxon>
        <taxon>Pezizomycotina</taxon>
        <taxon>Sordariomycetes</taxon>
        <taxon>Hypocreomycetidae</taxon>
        <taxon>Hypocreales</taxon>
        <taxon>Nectriaceae</taxon>
        <taxon>Thelonectria</taxon>
    </lineage>
</organism>
<dbReference type="Proteomes" id="UP000777438">
    <property type="component" value="Unassembled WGS sequence"/>
</dbReference>
<gene>
    <name evidence="1" type="ORF">B0T10DRAFT_594670</name>
</gene>
<dbReference type="OrthoDB" id="5153231at2759"/>
<name>A0A9P9AJQ1_9HYPO</name>
<sequence length="334" mass="38230">PDVGDDRVSGEFEFQHSRSTYDEDLDINIHLCRHDKCRDRTNTVCFHSRCYEFSSYSITPAFLAATKYAFVPPAHEERRRADYIQRALAQNLQLMTDWPRELPLELWLMVAEPLIPDCAVLSTKELVHRTDTIGDSVLDLTLPVYATFVKIDGRYYVRRLLNALGTQDSKQVCLFLPGRTEKQGRDDGDEGKDLFVAEDHVGIRQVIFVSPGRRDEWCRSHPSVPGAWWKHIPREDIPSAVAIETNDSAGLRMRFFDCNYPDIIGYSVATDGAEVLAMTSHRQGQKPDRGLYNEVTSGICFWMYMPMNQNEYLTEICRRAGRLIMDVQVVGITV</sequence>
<evidence type="ECO:0000313" key="1">
    <source>
        <dbReference type="EMBL" id="KAH6869421.1"/>
    </source>
</evidence>